<proteinExistence type="predicted"/>
<dbReference type="EMBL" id="MT143647">
    <property type="protein sequence ID" value="QJA99384.1"/>
    <property type="molecule type" value="Genomic_DNA"/>
</dbReference>
<evidence type="ECO:0000313" key="1">
    <source>
        <dbReference type="EMBL" id="QJA99384.1"/>
    </source>
</evidence>
<organism evidence="1">
    <name type="scientific">viral metagenome</name>
    <dbReference type="NCBI Taxonomy" id="1070528"/>
    <lineage>
        <taxon>unclassified sequences</taxon>
        <taxon>metagenomes</taxon>
        <taxon>organismal metagenomes</taxon>
    </lineage>
</organism>
<dbReference type="AlphaFoldDB" id="A0A6M3M0F0"/>
<name>A0A6M3M0F0_9ZZZZ</name>
<gene>
    <name evidence="1" type="ORF">MM171A01093_0006</name>
</gene>
<reference evidence="1" key="1">
    <citation type="submission" date="2020-03" db="EMBL/GenBank/DDBJ databases">
        <title>The deep terrestrial virosphere.</title>
        <authorList>
            <person name="Holmfeldt K."/>
            <person name="Nilsson E."/>
            <person name="Simone D."/>
            <person name="Lopez-Fernandez M."/>
            <person name="Wu X."/>
            <person name="de Brujin I."/>
            <person name="Lundin D."/>
            <person name="Andersson A."/>
            <person name="Bertilsson S."/>
            <person name="Dopson M."/>
        </authorList>
    </citation>
    <scope>NUCLEOTIDE SEQUENCE</scope>
    <source>
        <strain evidence="1">MM171A01093</strain>
    </source>
</reference>
<sequence>MPLHFFNIEDADLGKQEVARGTKKQFEVYITDTGGSAQDPDSCSVALVKTGEYSYDSPQGPYTCAKTGETGYWGAVVQLSDSITLGDWVARFTWIVDGVSNDEDFPFVIIDKVRPYINQYPLPPNVKVVE</sequence>
<protein>
    <submittedName>
        <fullName evidence="1">Uncharacterized protein</fullName>
    </submittedName>
</protein>
<accession>A0A6M3M0F0</accession>